<dbReference type="FunCoup" id="G8ZVQ6">
    <property type="interactions" value="48"/>
</dbReference>
<proteinExistence type="predicted"/>
<organism evidence="1 2">
    <name type="scientific">Torulaspora delbrueckii</name>
    <name type="common">Yeast</name>
    <name type="synonym">Candida colliculosa</name>
    <dbReference type="NCBI Taxonomy" id="4950"/>
    <lineage>
        <taxon>Eukaryota</taxon>
        <taxon>Fungi</taxon>
        <taxon>Dikarya</taxon>
        <taxon>Ascomycota</taxon>
        <taxon>Saccharomycotina</taxon>
        <taxon>Saccharomycetes</taxon>
        <taxon>Saccharomycetales</taxon>
        <taxon>Saccharomycetaceae</taxon>
        <taxon>Torulaspora</taxon>
    </lineage>
</organism>
<dbReference type="GO" id="GO:0099617">
    <property type="term" value="C:matrix side of mitochondrial inner membrane"/>
    <property type="evidence" value="ECO:0007669"/>
    <property type="project" value="EnsemblFungi"/>
</dbReference>
<protein>
    <submittedName>
        <fullName evidence="1">Uncharacterized protein</fullName>
    </submittedName>
</protein>
<keyword evidence="2" id="KW-1185">Reference proteome</keyword>
<dbReference type="RefSeq" id="XP_003681911.1">
    <property type="nucleotide sequence ID" value="XM_003681863.1"/>
</dbReference>
<reference evidence="1 2" key="1">
    <citation type="journal article" date="2011" name="Proc. Natl. Acad. Sci. U.S.A.">
        <title>Evolutionary erosion of yeast sex chromosomes by mating-type switching accidents.</title>
        <authorList>
            <person name="Gordon J.L."/>
            <person name="Armisen D."/>
            <person name="Proux-Wera E."/>
            <person name="Oheigeartaigh S.S."/>
            <person name="Byrne K.P."/>
            <person name="Wolfe K.H."/>
        </authorList>
    </citation>
    <scope>NUCLEOTIDE SEQUENCE [LARGE SCALE GENOMIC DNA]</scope>
    <source>
        <strain evidence="2">ATCC 10662 / CBS 1146 / NBRC 0425 / NCYC 2629 / NRRL Y-866</strain>
    </source>
</reference>
<accession>G8ZVQ6</accession>
<dbReference type="KEGG" id="tdl:TDEL_0E04570"/>
<dbReference type="InParanoid" id="G8ZVQ6"/>
<dbReference type="OrthoDB" id="4062049at2759"/>
<dbReference type="eggNOG" id="ENOG502S17D">
    <property type="taxonomic scope" value="Eukaryota"/>
</dbReference>
<dbReference type="GeneID" id="11500821"/>
<evidence type="ECO:0000313" key="1">
    <source>
        <dbReference type="EMBL" id="CCE92700.1"/>
    </source>
</evidence>
<dbReference type="GO" id="GO:0097745">
    <property type="term" value="P:mitochondrial tRNA 5'-end processing"/>
    <property type="evidence" value="ECO:0007669"/>
    <property type="project" value="EnsemblFungi"/>
</dbReference>
<dbReference type="HOGENOM" id="CLU_071646_0_0_1"/>
<evidence type="ECO:0000313" key="2">
    <source>
        <dbReference type="Proteomes" id="UP000005627"/>
    </source>
</evidence>
<dbReference type="Proteomes" id="UP000005627">
    <property type="component" value="Chromosome 5"/>
</dbReference>
<dbReference type="AlphaFoldDB" id="G8ZVQ6"/>
<gene>
    <name evidence="1" type="primary">TDEL0E04570</name>
    <name evidence="1" type="ORF">TDEL_0E04570</name>
</gene>
<name>G8ZVQ6_TORDE</name>
<dbReference type="EMBL" id="HE616746">
    <property type="protein sequence ID" value="CCE92700.1"/>
    <property type="molecule type" value="Genomic_DNA"/>
</dbReference>
<sequence>MSRYLNRSGATNGSKLSLEKNGSLRLHDNAAYPVSAVTKSITLVPEAISKEVRSVRPKYNLQSCGNTFVTGIKLQKFPPRSQVTTAAGQIKGSSRVAQRYQNVYKIYSRESYVYHCDFFRLMYFPPDHFLSLFRKSKPAINVRTVGRVFLNGNMGASDSEMSIFTRNSQKNGFVKTENTYSPWNRLFENNPSNIPKNYAFLRRQLRLAVRKTFIREWCRLKGHEATSQSNSNHCLDVLGRTRPGIAKDGLYMYQVLIFPDHSTMKEFDACVKESVRVVSNLEWDKFLKPYSSKVKGKTWVQLANERVKPASLNRLLHDSEIPFAVVKQ</sequence>